<gene>
    <name evidence="1" type="ORF">JM946_13885</name>
</gene>
<evidence type="ECO:0008006" key="3">
    <source>
        <dbReference type="Google" id="ProtNLM"/>
    </source>
</evidence>
<comment type="caution">
    <text evidence="1">The sequence shown here is derived from an EMBL/GenBank/DDBJ whole genome shotgun (WGS) entry which is preliminary data.</text>
</comment>
<evidence type="ECO:0000313" key="1">
    <source>
        <dbReference type="EMBL" id="MBM0105826.1"/>
    </source>
</evidence>
<dbReference type="EMBL" id="JAEVLS010000002">
    <property type="protein sequence ID" value="MBM0105826.1"/>
    <property type="molecule type" value="Genomic_DNA"/>
</dbReference>
<sequence length="280" mass="32202">MAYADIPPPVRQRLASERVRMYHALWHFVRNRQSWEALSVEQRAELRDWAPPRFEGEAQGGIDFLFMHRQMIQMVNAWAAEAVPGGHAGHAHHHSSSPFVSGWLDIPWDHADPVWPMPAVDLSTADNRAIFGNSKDPALTAEYRRRCSERFQNRDWLRTVTLDAFGTELEFSIHGWFHMHWSAEPPPNPNSLDVTNEWLGSPLSSHVNKHFWKLHGWIDDRIRGWEDANGVEADLTNGWDGPPDYVSGAPHSADPRLFRVLDLEHRPPLLMPWKDLLLEG</sequence>
<name>A0ABS1WXX3_9GAMM</name>
<keyword evidence="2" id="KW-1185">Reference proteome</keyword>
<evidence type="ECO:0000313" key="2">
    <source>
        <dbReference type="Proteomes" id="UP000661077"/>
    </source>
</evidence>
<protein>
    <recommendedName>
        <fullName evidence="3">Tyrosinase copper-binding domain-containing protein</fullName>
    </recommendedName>
</protein>
<reference evidence="1 2" key="1">
    <citation type="journal article" date="2021" name="Int. J. Syst. Evol. Microbiol.">
        <title>Steroidobacter gossypii sp. nov., isolated from soil of cotton cropping field.</title>
        <authorList>
            <person name="Huang R."/>
            <person name="Yang S."/>
            <person name="Zhen C."/>
            <person name="Liu W."/>
        </authorList>
    </citation>
    <scope>NUCLEOTIDE SEQUENCE [LARGE SCALE GENOMIC DNA]</scope>
    <source>
        <strain evidence="1 2">S1-65</strain>
    </source>
</reference>
<dbReference type="RefSeq" id="WP_203167849.1">
    <property type="nucleotide sequence ID" value="NZ_JAEVLS010000002.1"/>
</dbReference>
<accession>A0ABS1WXX3</accession>
<organism evidence="1 2">
    <name type="scientific">Steroidobacter gossypii</name>
    <dbReference type="NCBI Taxonomy" id="2805490"/>
    <lineage>
        <taxon>Bacteria</taxon>
        <taxon>Pseudomonadati</taxon>
        <taxon>Pseudomonadota</taxon>
        <taxon>Gammaproteobacteria</taxon>
        <taxon>Steroidobacterales</taxon>
        <taxon>Steroidobacteraceae</taxon>
        <taxon>Steroidobacter</taxon>
    </lineage>
</organism>
<proteinExistence type="predicted"/>
<dbReference type="Proteomes" id="UP000661077">
    <property type="component" value="Unassembled WGS sequence"/>
</dbReference>